<reference evidence="2" key="1">
    <citation type="submission" date="2012-09" db="EMBL/GenBank/DDBJ databases">
        <authorList>
            <person name="Martin A.A."/>
        </authorList>
    </citation>
    <scope>NUCLEOTIDE SEQUENCE</scope>
</reference>
<keyword evidence="1" id="KW-1133">Transmembrane helix</keyword>
<dbReference type="AlphaFoldDB" id="A0A0K0D8R3"/>
<keyword evidence="1" id="KW-0472">Membrane</keyword>
<evidence type="ECO:0000313" key="3">
    <source>
        <dbReference type="WBParaSite" id="ACAC_0000645801-mRNA-1"/>
    </source>
</evidence>
<keyword evidence="2" id="KW-1185">Reference proteome</keyword>
<proteinExistence type="predicted"/>
<protein>
    <submittedName>
        <fullName evidence="3">G protein-coupled receptor</fullName>
    </submittedName>
</protein>
<name>A0A0K0D8R3_ANGCA</name>
<keyword evidence="1" id="KW-0812">Transmembrane</keyword>
<reference evidence="3" key="2">
    <citation type="submission" date="2017-02" db="UniProtKB">
        <authorList>
            <consortium name="WormBaseParasite"/>
        </authorList>
    </citation>
    <scope>IDENTIFICATION</scope>
</reference>
<feature type="transmembrane region" description="Helical" evidence="1">
    <location>
        <begin position="205"/>
        <end position="226"/>
    </location>
</feature>
<feature type="transmembrane region" description="Helical" evidence="1">
    <location>
        <begin position="43"/>
        <end position="68"/>
    </location>
</feature>
<sequence length="258" mass="28678">LMFRDVSVAPEDFAFSLKVVESLPFTIYLTTSWNPVYFDLNPYYVLIGIAPFFVQSKIHLTIAISIATERILALSFPVFFCKLSSRSYATFFLLLGFLFGTLDVILEFIFAPFKHSINCPSPACFVGAEFRYYAGISNFKIDSIYSKCFRSVVMTWTEKNFKQINRNCAGILLSSLVFVTLPTVVGGVCAITGCRVSTNVGPLYLANNLPNLFILGVCSSVIHIALNKNMRDLAAQCISNHAISSIMPTSTKIRIACF</sequence>
<dbReference type="PANTHER" id="PTHR46955:SF3">
    <property type="entry name" value="G_PROTEIN_RECEP_F1_2 DOMAIN-CONTAINING PROTEIN"/>
    <property type="match status" value="1"/>
</dbReference>
<dbReference type="WBParaSite" id="ACAC_0000645801-mRNA-1">
    <property type="protein sequence ID" value="ACAC_0000645801-mRNA-1"/>
    <property type="gene ID" value="ACAC_0000645801"/>
</dbReference>
<evidence type="ECO:0000313" key="2">
    <source>
        <dbReference type="Proteomes" id="UP000035642"/>
    </source>
</evidence>
<dbReference type="InterPro" id="IPR052322">
    <property type="entry name" value="Mito_rRNA_Mtase_NSUN4"/>
</dbReference>
<dbReference type="Proteomes" id="UP000035642">
    <property type="component" value="Unassembled WGS sequence"/>
</dbReference>
<feature type="transmembrane region" description="Helical" evidence="1">
    <location>
        <begin position="88"/>
        <end position="110"/>
    </location>
</feature>
<dbReference type="PANTHER" id="PTHR46955">
    <property type="entry name" value="PROTEIN CBG01349-RELATED"/>
    <property type="match status" value="1"/>
</dbReference>
<accession>A0A0K0D8R3</accession>
<evidence type="ECO:0000256" key="1">
    <source>
        <dbReference type="SAM" id="Phobius"/>
    </source>
</evidence>
<feature type="transmembrane region" description="Helical" evidence="1">
    <location>
        <begin position="169"/>
        <end position="193"/>
    </location>
</feature>
<organism evidence="2 3">
    <name type="scientific">Angiostrongylus cantonensis</name>
    <name type="common">Rat lungworm</name>
    <dbReference type="NCBI Taxonomy" id="6313"/>
    <lineage>
        <taxon>Eukaryota</taxon>
        <taxon>Metazoa</taxon>
        <taxon>Ecdysozoa</taxon>
        <taxon>Nematoda</taxon>
        <taxon>Chromadorea</taxon>
        <taxon>Rhabditida</taxon>
        <taxon>Rhabditina</taxon>
        <taxon>Rhabditomorpha</taxon>
        <taxon>Strongyloidea</taxon>
        <taxon>Metastrongylidae</taxon>
        <taxon>Angiostrongylus</taxon>
    </lineage>
</organism>